<dbReference type="FunFam" id="3.40.309.10:FF:000012">
    <property type="entry name" value="Betaine aldehyde dehydrogenase"/>
    <property type="match status" value="1"/>
</dbReference>
<evidence type="ECO:0000256" key="4">
    <source>
        <dbReference type="ARBA" id="ARBA00049194"/>
    </source>
</evidence>
<dbReference type="EC" id="1.2.1.3" evidence="3"/>
<accession>A0A1W6L3F8</accession>
<dbReference type="Gene3D" id="3.40.605.10">
    <property type="entry name" value="Aldehyde Dehydrogenase, Chain A, domain 1"/>
    <property type="match status" value="1"/>
</dbReference>
<organism evidence="6 7">
    <name type="scientific">Piscinibacter gummiphilus</name>
    <dbReference type="NCBI Taxonomy" id="946333"/>
    <lineage>
        <taxon>Bacteria</taxon>
        <taxon>Pseudomonadati</taxon>
        <taxon>Pseudomonadota</taxon>
        <taxon>Betaproteobacteria</taxon>
        <taxon>Burkholderiales</taxon>
        <taxon>Sphaerotilaceae</taxon>
        <taxon>Piscinibacter</taxon>
    </lineage>
</organism>
<dbReference type="PANTHER" id="PTHR42804">
    <property type="entry name" value="ALDEHYDE DEHYDROGENASE"/>
    <property type="match status" value="1"/>
</dbReference>
<gene>
    <name evidence="6" type="ORF">A4W93_01495</name>
</gene>
<dbReference type="CDD" id="cd07138">
    <property type="entry name" value="ALDH_CddD_SSP0762"/>
    <property type="match status" value="1"/>
</dbReference>
<dbReference type="InterPro" id="IPR016163">
    <property type="entry name" value="Ald_DH_C"/>
</dbReference>
<dbReference type="Proteomes" id="UP000193427">
    <property type="component" value="Chromosome"/>
</dbReference>
<dbReference type="InterPro" id="IPR016160">
    <property type="entry name" value="Ald_DH_CS_CYS"/>
</dbReference>
<comment type="similarity">
    <text evidence="1">Belongs to the aldehyde dehydrogenase family.</text>
</comment>
<evidence type="ECO:0000256" key="3">
    <source>
        <dbReference type="ARBA" id="ARBA00024226"/>
    </source>
</evidence>
<evidence type="ECO:0000256" key="1">
    <source>
        <dbReference type="ARBA" id="ARBA00009986"/>
    </source>
</evidence>
<reference evidence="6 7" key="1">
    <citation type="submission" date="2016-04" db="EMBL/GenBank/DDBJ databases">
        <title>Complete genome sequence of natural rubber-degrading, novel Gram-negative bacterium, Rhizobacter gummiphilus strain NS21.</title>
        <authorList>
            <person name="Tabata M."/>
            <person name="Kasai D."/>
            <person name="Fukuda M."/>
        </authorList>
    </citation>
    <scope>NUCLEOTIDE SEQUENCE [LARGE SCALE GENOMIC DNA]</scope>
    <source>
        <strain evidence="6 7">NS21</strain>
    </source>
</reference>
<dbReference type="InterPro" id="IPR016162">
    <property type="entry name" value="Ald_DH_N"/>
</dbReference>
<evidence type="ECO:0000259" key="5">
    <source>
        <dbReference type="Pfam" id="PF00171"/>
    </source>
</evidence>
<feature type="domain" description="Aldehyde dehydrogenase" evidence="5">
    <location>
        <begin position="14"/>
        <end position="470"/>
    </location>
</feature>
<dbReference type="InterPro" id="IPR015590">
    <property type="entry name" value="Aldehyde_DH_dom"/>
</dbReference>
<dbReference type="AlphaFoldDB" id="A0A1W6L3F8"/>
<dbReference type="GO" id="GO:0004029">
    <property type="term" value="F:aldehyde dehydrogenase (NAD+) activity"/>
    <property type="evidence" value="ECO:0007669"/>
    <property type="project" value="UniProtKB-EC"/>
</dbReference>
<dbReference type="PANTHER" id="PTHR42804:SF1">
    <property type="entry name" value="ALDEHYDE DEHYDROGENASE-RELATED"/>
    <property type="match status" value="1"/>
</dbReference>
<evidence type="ECO:0000313" key="6">
    <source>
        <dbReference type="EMBL" id="ARN18698.1"/>
    </source>
</evidence>
<dbReference type="KEGG" id="rgu:A4W93_01495"/>
<dbReference type="OrthoDB" id="6187633at2"/>
<dbReference type="FunFam" id="3.40.605.10:FF:000007">
    <property type="entry name" value="NAD/NADP-dependent betaine aldehyde dehydrogenase"/>
    <property type="match status" value="1"/>
</dbReference>
<dbReference type="SUPFAM" id="SSF53720">
    <property type="entry name" value="ALDH-like"/>
    <property type="match status" value="1"/>
</dbReference>
<keyword evidence="7" id="KW-1185">Reference proteome</keyword>
<keyword evidence="2" id="KW-0560">Oxidoreductase</keyword>
<dbReference type="RefSeq" id="WP_085748934.1">
    <property type="nucleotide sequence ID" value="NZ_BSPR01000012.1"/>
</dbReference>
<dbReference type="InterPro" id="IPR016161">
    <property type="entry name" value="Ald_DH/histidinol_DH"/>
</dbReference>
<protein>
    <recommendedName>
        <fullName evidence="3">aldehyde dehydrogenase (NAD(+))</fullName>
        <ecNumber evidence="3">1.2.1.3</ecNumber>
    </recommendedName>
</protein>
<dbReference type="EMBL" id="CP015118">
    <property type="protein sequence ID" value="ARN18698.1"/>
    <property type="molecule type" value="Genomic_DNA"/>
</dbReference>
<comment type="catalytic activity">
    <reaction evidence="4">
        <text>an aldehyde + NAD(+) + H2O = a carboxylate + NADH + 2 H(+)</text>
        <dbReference type="Rhea" id="RHEA:16185"/>
        <dbReference type="ChEBI" id="CHEBI:15377"/>
        <dbReference type="ChEBI" id="CHEBI:15378"/>
        <dbReference type="ChEBI" id="CHEBI:17478"/>
        <dbReference type="ChEBI" id="CHEBI:29067"/>
        <dbReference type="ChEBI" id="CHEBI:57540"/>
        <dbReference type="ChEBI" id="CHEBI:57945"/>
        <dbReference type="EC" id="1.2.1.3"/>
    </reaction>
</comment>
<evidence type="ECO:0000313" key="7">
    <source>
        <dbReference type="Proteomes" id="UP000193427"/>
    </source>
</evidence>
<dbReference type="Gene3D" id="3.40.309.10">
    <property type="entry name" value="Aldehyde Dehydrogenase, Chain A, domain 2"/>
    <property type="match status" value="1"/>
</dbReference>
<sequence length="473" mass="50148">MPHTLDHFYIDGAFVEPHGRERIERIDPATEIAMGSAALGDAEDARRAVAAAHRALPGFSRTSTAERIGMLERLHDAVLARTGELRDATIEEYGGPVSRATWVSKFAAQTFLDAASTVRDYAFERPVGHSTLVMEAVGVAALITPWNSTAGSICGKVAMAIAAGCPSVVKPSELSPLQSLLVAQAVHEAGLPPGVVNFVNGRGDAVGSALCTHPDVAKISFTGSTATGKAIARMAIDTFKRLSLGLGGKSPTIVLDDADLDTAVPAALTAAFQNSGQACIAGSRLLVPEHRLDAVLDRVRRGVAALRVGDPSDPSTTIGPMVNAAQFERVQRYIRRGIEEGATVVTGGEGRPDGLPRGYFVRPTVFSQVTNDMAIAQEEIFGPVLCVLTYRDEDEAVRIANDSLYGLHGYVFSSDLARAQAVARRMQVGRVAINGMQHDPLAPFGGYKASGWGREYGVQGLESFLEAKVVMTL</sequence>
<proteinExistence type="inferred from homology"/>
<dbReference type="Pfam" id="PF00171">
    <property type="entry name" value="Aldedh"/>
    <property type="match status" value="1"/>
</dbReference>
<evidence type="ECO:0000256" key="2">
    <source>
        <dbReference type="ARBA" id="ARBA00023002"/>
    </source>
</evidence>
<name>A0A1W6L3F8_9BURK</name>
<dbReference type="STRING" id="946333.A4W93_01495"/>
<dbReference type="PROSITE" id="PS00070">
    <property type="entry name" value="ALDEHYDE_DEHYDR_CYS"/>
    <property type="match status" value="1"/>
</dbReference>